<dbReference type="InterPro" id="IPR008250">
    <property type="entry name" value="ATPase_P-typ_transduc_dom_A_sf"/>
</dbReference>
<keyword evidence="10 11" id="KW-0472">Membrane</keyword>
<dbReference type="SUPFAM" id="SSF81660">
    <property type="entry name" value="Metal cation-transporting ATPase, ATP-binding domain N"/>
    <property type="match status" value="1"/>
</dbReference>
<dbReference type="InterPro" id="IPR023299">
    <property type="entry name" value="ATPase_P-typ_cyto_dom_N"/>
</dbReference>
<dbReference type="InterPro" id="IPR023298">
    <property type="entry name" value="ATPase_P-typ_TM_dom_sf"/>
</dbReference>
<feature type="transmembrane region" description="Helical" evidence="11">
    <location>
        <begin position="1160"/>
        <end position="1177"/>
    </location>
</feature>
<feature type="domain" description="P-type ATPase A" evidence="13">
    <location>
        <begin position="513"/>
        <end position="632"/>
    </location>
</feature>
<evidence type="ECO:0000256" key="12">
    <source>
        <dbReference type="SAM" id="SignalP"/>
    </source>
</evidence>
<evidence type="ECO:0000256" key="5">
    <source>
        <dbReference type="ARBA" id="ARBA00022741"/>
    </source>
</evidence>
<dbReference type="PRINTS" id="PR00119">
    <property type="entry name" value="CATATPASE"/>
</dbReference>
<feature type="transmembrane region" description="Helical" evidence="11">
    <location>
        <begin position="649"/>
        <end position="670"/>
    </location>
</feature>
<dbReference type="Gene3D" id="3.40.50.1000">
    <property type="entry name" value="HAD superfamily/HAD-like"/>
    <property type="match status" value="1"/>
</dbReference>
<feature type="transmembrane region" description="Helical" evidence="11">
    <location>
        <begin position="1353"/>
        <end position="1376"/>
    </location>
</feature>
<evidence type="ECO:0000313" key="14">
    <source>
        <dbReference type="EMBL" id="GAA5817044.1"/>
    </source>
</evidence>
<evidence type="ECO:0000313" key="15">
    <source>
        <dbReference type="Proteomes" id="UP001473302"/>
    </source>
</evidence>
<comment type="subcellular location">
    <subcellularLocation>
        <location evidence="1">Membrane</location>
        <topology evidence="1">Multi-pass membrane protein</topology>
    </subcellularLocation>
</comment>
<dbReference type="SUPFAM" id="SSF56784">
    <property type="entry name" value="HAD-like"/>
    <property type="match status" value="1"/>
</dbReference>
<evidence type="ECO:0000256" key="10">
    <source>
        <dbReference type="ARBA" id="ARBA00023136"/>
    </source>
</evidence>
<feature type="transmembrane region" description="Helical" evidence="11">
    <location>
        <begin position="1283"/>
        <end position="1302"/>
    </location>
</feature>
<dbReference type="EMBL" id="BAABUK010000037">
    <property type="protein sequence ID" value="GAA5817044.1"/>
    <property type="molecule type" value="Genomic_DNA"/>
</dbReference>
<dbReference type="SFLD" id="SFLDS00003">
    <property type="entry name" value="Haloacid_Dehalogenase"/>
    <property type="match status" value="1"/>
</dbReference>
<dbReference type="Gene3D" id="2.70.150.10">
    <property type="entry name" value="Calcium-transporting ATPase, cytoplasmic transduction domain A"/>
    <property type="match status" value="1"/>
</dbReference>
<feature type="signal peptide" evidence="12">
    <location>
        <begin position="1"/>
        <end position="17"/>
    </location>
</feature>
<dbReference type="PROSITE" id="PS00154">
    <property type="entry name" value="ATPASE_E1_E2"/>
    <property type="match status" value="1"/>
</dbReference>
<dbReference type="Pfam" id="PF00122">
    <property type="entry name" value="E1-E2_ATPase"/>
    <property type="match status" value="1"/>
</dbReference>
<comment type="similarity">
    <text evidence="2">Belongs to the cation transport ATPase (P-type) (TC 3.A.3) family. Type V subfamily.</text>
</comment>
<evidence type="ECO:0000256" key="7">
    <source>
        <dbReference type="ARBA" id="ARBA00022842"/>
    </source>
</evidence>
<dbReference type="InterPro" id="IPR059000">
    <property type="entry name" value="ATPase_P-type_domA"/>
</dbReference>
<feature type="transmembrane region" description="Helical" evidence="11">
    <location>
        <begin position="311"/>
        <end position="329"/>
    </location>
</feature>
<evidence type="ECO:0000256" key="2">
    <source>
        <dbReference type="ARBA" id="ARBA00006000"/>
    </source>
</evidence>
<name>A0ABP9ZDC7_9FUNG</name>
<dbReference type="InterPro" id="IPR018303">
    <property type="entry name" value="ATPase_P-typ_P_site"/>
</dbReference>
<feature type="transmembrane region" description="Helical" evidence="11">
    <location>
        <begin position="1135"/>
        <end position="1154"/>
    </location>
</feature>
<keyword evidence="7" id="KW-0460">Magnesium</keyword>
<evidence type="ECO:0000256" key="9">
    <source>
        <dbReference type="ARBA" id="ARBA00022989"/>
    </source>
</evidence>
<dbReference type="Proteomes" id="UP001473302">
    <property type="component" value="Unassembled WGS sequence"/>
</dbReference>
<feature type="transmembrane region" description="Helical" evidence="11">
    <location>
        <begin position="1253"/>
        <end position="1271"/>
    </location>
</feature>
<dbReference type="InterPro" id="IPR036412">
    <property type="entry name" value="HAD-like_sf"/>
</dbReference>
<proteinExistence type="inferred from homology"/>
<keyword evidence="6" id="KW-0067">ATP-binding</keyword>
<evidence type="ECO:0000256" key="8">
    <source>
        <dbReference type="ARBA" id="ARBA00022967"/>
    </source>
</evidence>
<feature type="transmembrane region" description="Helical" evidence="11">
    <location>
        <begin position="676"/>
        <end position="698"/>
    </location>
</feature>
<dbReference type="InterPro" id="IPR044492">
    <property type="entry name" value="P_typ_ATPase_HD_dom"/>
</dbReference>
<dbReference type="Gene3D" id="3.40.1110.10">
    <property type="entry name" value="Calcium-transporting ATPase, cytoplasmic domain N"/>
    <property type="match status" value="1"/>
</dbReference>
<protein>
    <recommendedName>
        <fullName evidence="13">P-type ATPase A domain-containing protein</fullName>
    </recommendedName>
</protein>
<feature type="transmembrane region" description="Helical" evidence="11">
    <location>
        <begin position="168"/>
        <end position="192"/>
    </location>
</feature>
<evidence type="ECO:0000256" key="11">
    <source>
        <dbReference type="SAM" id="Phobius"/>
    </source>
</evidence>
<feature type="transmembrane region" description="Helical" evidence="11">
    <location>
        <begin position="475"/>
        <end position="496"/>
    </location>
</feature>
<feature type="transmembrane region" description="Helical" evidence="11">
    <location>
        <begin position="1197"/>
        <end position="1222"/>
    </location>
</feature>
<keyword evidence="5" id="KW-0547">Nucleotide-binding</keyword>
<keyword evidence="3 11" id="KW-0812">Transmembrane</keyword>
<dbReference type="InterPro" id="IPR023214">
    <property type="entry name" value="HAD_sf"/>
</dbReference>
<keyword evidence="8" id="KW-1278">Translocase</keyword>
<dbReference type="PANTHER" id="PTHR45630:SF11">
    <property type="entry name" value="CATION-TRANSPORTING P-TYPE ATPASE N-TERMINAL DOMAIN-CONTAINING PROTEIN"/>
    <property type="match status" value="1"/>
</dbReference>
<feature type="chain" id="PRO_5045589972" description="P-type ATPase A domain-containing protein" evidence="12">
    <location>
        <begin position="18"/>
        <end position="1396"/>
    </location>
</feature>
<reference evidence="14 15" key="1">
    <citation type="submission" date="2024-04" db="EMBL/GenBank/DDBJ databases">
        <title>genome sequences of Mucor flavus KT1a and Helicostylum pulchrum KT1b strains isolated from the surface of a dry-aged beef.</title>
        <authorList>
            <person name="Toyotome T."/>
            <person name="Hosono M."/>
            <person name="Torimaru M."/>
            <person name="Fukuda K."/>
            <person name="Mikami N."/>
        </authorList>
    </citation>
    <scope>NUCLEOTIDE SEQUENCE [LARGE SCALE GENOMIC DNA]</scope>
    <source>
        <strain evidence="14 15">KT1a</strain>
    </source>
</reference>
<dbReference type="InterPro" id="IPR006544">
    <property type="entry name" value="P-type_TPase_V"/>
</dbReference>
<dbReference type="SFLD" id="SFLDG00002">
    <property type="entry name" value="C1.7:_P-type_atpase_like"/>
    <property type="match status" value="1"/>
</dbReference>
<sequence>MRIIILFILTLILTVKSLPIFETANDYDRYGNQCPLFPQYNVACPILCVKNHDLCPPSLAPVCPFGQQFCVDGTCQTLCDSSIPNVCMCNHPSSTGYIPCAANQLINITHFNPGLKEIQTRELCASAANIPNTTPIGLWGFDNATTHTFLWAQCPTASPAHFTFKEPMWIAVWVISAAEACILFSWHIYKYLAELKYKKRMKSSSLLNTKETHSDSSVVEKIKTVQHVDHVSNENEKETKTLESSLLLQDAEQLRFRGFKRDYFGLLSFGSVIIVTFLFMVFLGCIVGDYYGKLNGGVLHVYLSSVSSSKIFCAVWHISAAWFATILIFRNRIQNYFRIESYPHICPFIQIERKQEDLVFLQDDNKWISKFREIEKTVIERLGMNIIVETCPVHATSNNLRYFEFQCMRYIYNTEKRRFEPYLFDLGSTNRELKSLSEGIKTSEAIYRKELLGPNIIPVYVPSIPWAIIQDYFQYYPMGLVQTGIILISAFIRIYLRLKAEQRIKSMAEYTSRIRVYRDSVWKDDISSADLVPGDVFEIDEHSQVPCDCVLLSGTVVVNESALTGEAMPIRKFPLPDDDNVYDIDGTGKSNTLYAGTLISQAMPAIDQPEKRVYAVVVRTGITSEKGMLIHKILFPSSVSFIFDQHIKIAICILLVWGGIAFGLTLYLMGRGNITSWYYGIFIMSQIFSPLLPAAFTINQSVCAARLRKKQIICIDLTRINLTGKVRIFCFDKTGTLTREGLEFFGSIAATRNQFQERIQDPLSMDPILAMSIATCHAVTKVGDQLIGNPVDIESFNAMHWEIISPISPDYLDSLMPPTGFKHTTHPVHVIRRCEFIHARASQSVAILDPTDNHVHVFLKGSFEKVKALSTTGSIPADYDLVSSDYAQQGCYVLALAHRDIGEIDKDITIEQVKNMSRDELEVGCNFVGFVLFRNMLKEDTADAISQLKEGDVRTVMITGDTALTGIYIARQCGMIDPGQGVFLGDLVHNQMVWRNIDTGHEINDIDTVLNQDTCQDYKKRIELALTGCAFEFLVTQNIIGPYLLYTRVFARMTPNDKVQCVQLHMEKGVTAMCGDGGNDCGALRAAHVGIALSEAEASMVSPFSTGNRTIMQCVELLKQGRAALATSFANYKFLILYGEIMCAWELTMFYFSVIAPQSIWITIDGFITTSMTFAITQAGPADRLSPARPTAKPLGLYTLASCCGVIFINFLFAITSIVWLFQQDWFICNEFDSSSIDTAKWWLLGDNYESEMISLVVLFQFFNSAAIVNFGTSFRQSWWRNYILVFFYCCFFVHVSFLILADPNPYSCIFRINCGSSDILVELGYPKPNWDIPIYNSPLGHNVLPKYFRWELWGFVIGNSVINIIWERIVLLCIVKNWAIKSGRANKESKVVMKL</sequence>
<feature type="transmembrane region" description="Helical" evidence="11">
    <location>
        <begin position="263"/>
        <end position="291"/>
    </location>
</feature>
<keyword evidence="12" id="KW-0732">Signal</keyword>
<keyword evidence="4" id="KW-0479">Metal-binding</keyword>
<comment type="caution">
    <text evidence="14">The sequence shown here is derived from an EMBL/GenBank/DDBJ whole genome shotgun (WGS) entry which is preliminary data.</text>
</comment>
<accession>A0ABP9ZDC7</accession>
<dbReference type="PANTHER" id="PTHR45630">
    <property type="entry name" value="CATION-TRANSPORTING ATPASE-RELATED"/>
    <property type="match status" value="1"/>
</dbReference>
<dbReference type="SUPFAM" id="SSF81665">
    <property type="entry name" value="Calcium ATPase, transmembrane domain M"/>
    <property type="match status" value="1"/>
</dbReference>
<evidence type="ECO:0000256" key="4">
    <source>
        <dbReference type="ARBA" id="ARBA00022723"/>
    </source>
</evidence>
<keyword evidence="9 11" id="KW-1133">Transmembrane helix</keyword>
<feature type="transmembrane region" description="Helical" evidence="11">
    <location>
        <begin position="451"/>
        <end position="469"/>
    </location>
</feature>
<dbReference type="SFLD" id="SFLDF00027">
    <property type="entry name" value="p-type_atpase"/>
    <property type="match status" value="1"/>
</dbReference>
<evidence type="ECO:0000256" key="3">
    <source>
        <dbReference type="ARBA" id="ARBA00022692"/>
    </source>
</evidence>
<dbReference type="InterPro" id="IPR001757">
    <property type="entry name" value="P_typ_ATPase"/>
</dbReference>
<organism evidence="14 15">
    <name type="scientific">Mucor flavus</name>
    <dbReference type="NCBI Taxonomy" id="439312"/>
    <lineage>
        <taxon>Eukaryota</taxon>
        <taxon>Fungi</taxon>
        <taxon>Fungi incertae sedis</taxon>
        <taxon>Mucoromycota</taxon>
        <taxon>Mucoromycotina</taxon>
        <taxon>Mucoromycetes</taxon>
        <taxon>Mucorales</taxon>
        <taxon>Mucorineae</taxon>
        <taxon>Mucoraceae</taxon>
        <taxon>Mucor</taxon>
    </lineage>
</organism>
<gene>
    <name evidence="14" type="ORF">MFLAVUS_010580</name>
</gene>
<evidence type="ECO:0000259" key="13">
    <source>
        <dbReference type="Pfam" id="PF00122"/>
    </source>
</evidence>
<evidence type="ECO:0000256" key="1">
    <source>
        <dbReference type="ARBA" id="ARBA00004141"/>
    </source>
</evidence>
<dbReference type="NCBIfam" id="TIGR01494">
    <property type="entry name" value="ATPase_P-type"/>
    <property type="match status" value="1"/>
</dbReference>
<dbReference type="SUPFAM" id="SSF81653">
    <property type="entry name" value="Calcium ATPase, transduction domain A"/>
    <property type="match status" value="1"/>
</dbReference>
<evidence type="ECO:0000256" key="6">
    <source>
        <dbReference type="ARBA" id="ARBA00022840"/>
    </source>
</evidence>
<keyword evidence="15" id="KW-1185">Reference proteome</keyword>